<dbReference type="Proteomes" id="UP000199365">
    <property type="component" value="Unassembled WGS sequence"/>
</dbReference>
<reference evidence="2" key="1">
    <citation type="submission" date="2016-10" db="EMBL/GenBank/DDBJ databases">
        <authorList>
            <person name="Varghese N."/>
            <person name="Submissions S."/>
        </authorList>
    </citation>
    <scope>NUCLEOTIDE SEQUENCE [LARGE SCALE GENOMIC DNA]</scope>
    <source>
        <strain evidence="2">DUS833</strain>
    </source>
</reference>
<keyword evidence="2" id="KW-1185">Reference proteome</keyword>
<gene>
    <name evidence="1" type="ORF">SAMN05445850_5833</name>
</gene>
<dbReference type="AlphaFoldDB" id="A0A1H1JWJ3"/>
<dbReference type="STRING" id="157910.SAMN05445850_5833"/>
<dbReference type="EMBL" id="FNKX01000002">
    <property type="protein sequence ID" value="SDR54140.1"/>
    <property type="molecule type" value="Genomic_DNA"/>
</dbReference>
<evidence type="ECO:0000313" key="2">
    <source>
        <dbReference type="Proteomes" id="UP000199365"/>
    </source>
</evidence>
<sequence>MSAVAQPLHAPATRSMADALRMLALDEARRVADRAR</sequence>
<evidence type="ECO:0000313" key="1">
    <source>
        <dbReference type="EMBL" id="SDR54140.1"/>
    </source>
</evidence>
<accession>A0A1H1JWJ3</accession>
<protein>
    <submittedName>
        <fullName evidence="1">Transketolase</fullName>
    </submittedName>
</protein>
<proteinExistence type="predicted"/>
<name>A0A1H1JWJ3_9BURK</name>
<organism evidence="1 2">
    <name type="scientific">Paraburkholderia tuberum</name>
    <dbReference type="NCBI Taxonomy" id="157910"/>
    <lineage>
        <taxon>Bacteria</taxon>
        <taxon>Pseudomonadati</taxon>
        <taxon>Pseudomonadota</taxon>
        <taxon>Betaproteobacteria</taxon>
        <taxon>Burkholderiales</taxon>
        <taxon>Burkholderiaceae</taxon>
        <taxon>Paraburkholderia</taxon>
    </lineage>
</organism>